<proteinExistence type="inferred from homology"/>
<keyword evidence="4 6" id="KW-0378">Hydrolase</keyword>
<evidence type="ECO:0000256" key="4">
    <source>
        <dbReference type="ARBA" id="ARBA00022801"/>
    </source>
</evidence>
<organism evidence="8 9">
    <name type="scientific">Halomonas cupida</name>
    <dbReference type="NCBI Taxonomy" id="44933"/>
    <lineage>
        <taxon>Bacteria</taxon>
        <taxon>Pseudomonadati</taxon>
        <taxon>Pseudomonadota</taxon>
        <taxon>Gammaproteobacteria</taxon>
        <taxon>Oceanospirillales</taxon>
        <taxon>Halomonadaceae</taxon>
        <taxon>Halomonas</taxon>
    </lineage>
</organism>
<dbReference type="SUPFAM" id="SSF52980">
    <property type="entry name" value="Restriction endonuclease-like"/>
    <property type="match status" value="1"/>
</dbReference>
<protein>
    <recommendedName>
        <fullName evidence="6">Very short patch repair endonuclease</fullName>
        <ecNumber evidence="6">3.1.-.-</ecNumber>
    </recommendedName>
</protein>
<dbReference type="Pfam" id="PF03852">
    <property type="entry name" value="Vsr"/>
    <property type="match status" value="1"/>
</dbReference>
<keyword evidence="2 6" id="KW-0255">Endonuclease</keyword>
<evidence type="ECO:0000313" key="7">
    <source>
        <dbReference type="EMBL" id="GEN23723.1"/>
    </source>
</evidence>
<reference evidence="8 9" key="1">
    <citation type="submission" date="2016-11" db="EMBL/GenBank/DDBJ databases">
        <authorList>
            <person name="Jaros S."/>
            <person name="Januszkiewicz K."/>
            <person name="Wedrychowicz H."/>
        </authorList>
    </citation>
    <scope>NUCLEOTIDE SEQUENCE [LARGE SCALE GENOMIC DNA]</scope>
    <source>
        <strain evidence="8 9">DSM 4740</strain>
    </source>
</reference>
<evidence type="ECO:0000313" key="8">
    <source>
        <dbReference type="EMBL" id="SHM13286.1"/>
    </source>
</evidence>
<evidence type="ECO:0000256" key="6">
    <source>
        <dbReference type="PIRNR" id="PIRNR018267"/>
    </source>
</evidence>
<name>A0A1M7GAS8_9GAMM</name>
<comment type="function">
    <text evidence="6">May nick specific sequences that contain T:G mispairs resulting from m5C-deamination.</text>
</comment>
<accession>A0A1M7GAS8</accession>
<dbReference type="Proteomes" id="UP000321726">
    <property type="component" value="Unassembled WGS sequence"/>
</dbReference>
<dbReference type="GO" id="GO:0006298">
    <property type="term" value="P:mismatch repair"/>
    <property type="evidence" value="ECO:0007669"/>
    <property type="project" value="UniProtKB-UniRule"/>
</dbReference>
<sequence length="152" mass="18157">MAEKIAPQTRSRMMSSIRGRDTRPELELRRFLHAAGYRFRLQRRDLPGRPDLVLPRYRLAVFVHGCFWHRHPGCHYCSTPATRAEFWQQKFADNIARDQRNQQELERLGWRVLVVWECGFKHCLDRLDEIPLLIEAVNQCQQWPHQPPRPSC</sequence>
<evidence type="ECO:0000256" key="5">
    <source>
        <dbReference type="ARBA" id="ARBA00023204"/>
    </source>
</evidence>
<dbReference type="Gene3D" id="3.40.960.10">
    <property type="entry name" value="VSR Endonuclease"/>
    <property type="match status" value="1"/>
</dbReference>
<dbReference type="GO" id="GO:0004519">
    <property type="term" value="F:endonuclease activity"/>
    <property type="evidence" value="ECO:0007669"/>
    <property type="project" value="UniProtKB-KW"/>
</dbReference>
<dbReference type="PIRSF" id="PIRSF018267">
    <property type="entry name" value="VSR_endonuc"/>
    <property type="match status" value="1"/>
</dbReference>
<evidence type="ECO:0000313" key="10">
    <source>
        <dbReference type="Proteomes" id="UP000321726"/>
    </source>
</evidence>
<evidence type="ECO:0000256" key="3">
    <source>
        <dbReference type="ARBA" id="ARBA00022763"/>
    </source>
</evidence>
<keyword evidence="3 6" id="KW-0227">DNA damage</keyword>
<dbReference type="NCBIfam" id="TIGR00632">
    <property type="entry name" value="vsr"/>
    <property type="match status" value="1"/>
</dbReference>
<dbReference type="EMBL" id="FRCA01000005">
    <property type="protein sequence ID" value="SHM13286.1"/>
    <property type="molecule type" value="Genomic_DNA"/>
</dbReference>
<dbReference type="InterPro" id="IPR011335">
    <property type="entry name" value="Restrct_endonuc-II-like"/>
</dbReference>
<dbReference type="GO" id="GO:0016787">
    <property type="term" value="F:hydrolase activity"/>
    <property type="evidence" value="ECO:0007669"/>
    <property type="project" value="UniProtKB-KW"/>
</dbReference>
<dbReference type="AlphaFoldDB" id="A0A1M7GAS8"/>
<dbReference type="STRING" id="44933.SAMN05660971_02265"/>
<evidence type="ECO:0000256" key="1">
    <source>
        <dbReference type="ARBA" id="ARBA00022722"/>
    </source>
</evidence>
<keyword evidence="1 6" id="KW-0540">Nuclease</keyword>
<dbReference type="RefSeq" id="WP_073435297.1">
    <property type="nucleotide sequence ID" value="NZ_BJXU01000053.1"/>
</dbReference>
<keyword evidence="5 6" id="KW-0234">DNA repair</keyword>
<evidence type="ECO:0000256" key="2">
    <source>
        <dbReference type="ARBA" id="ARBA00022759"/>
    </source>
</evidence>
<dbReference type="OrthoDB" id="9801520at2"/>
<dbReference type="CDD" id="cd00221">
    <property type="entry name" value="Vsr"/>
    <property type="match status" value="1"/>
</dbReference>
<reference evidence="7 10" key="2">
    <citation type="submission" date="2019-07" db="EMBL/GenBank/DDBJ databases">
        <title>Whole genome shotgun sequence of Halomonas cupida NBRC 102219.</title>
        <authorList>
            <person name="Hosoyama A."/>
            <person name="Uohara A."/>
            <person name="Ohji S."/>
            <person name="Ichikawa N."/>
        </authorList>
    </citation>
    <scope>NUCLEOTIDE SEQUENCE [LARGE SCALE GENOMIC DNA]</scope>
    <source>
        <strain evidence="7 10">NBRC 102219</strain>
    </source>
</reference>
<comment type="similarity">
    <text evidence="6">Belongs to the vsr family.</text>
</comment>
<evidence type="ECO:0000313" key="9">
    <source>
        <dbReference type="Proteomes" id="UP000184123"/>
    </source>
</evidence>
<dbReference type="EC" id="3.1.-.-" evidence="6"/>
<keyword evidence="10" id="KW-1185">Reference proteome</keyword>
<dbReference type="InterPro" id="IPR004603">
    <property type="entry name" value="DNA_mismatch_endonuc_vsr"/>
</dbReference>
<gene>
    <name evidence="7" type="ORF">HCU01_16720</name>
    <name evidence="8" type="ORF">SAMN05660971_02265</name>
</gene>
<dbReference type="EMBL" id="BJXU01000053">
    <property type="protein sequence ID" value="GEN23723.1"/>
    <property type="molecule type" value="Genomic_DNA"/>
</dbReference>
<dbReference type="Proteomes" id="UP000184123">
    <property type="component" value="Unassembled WGS sequence"/>
</dbReference>